<gene>
    <name evidence="2" type="ORF">C8A01DRAFT_13886</name>
</gene>
<dbReference type="Proteomes" id="UP001303115">
    <property type="component" value="Unassembled WGS sequence"/>
</dbReference>
<organism evidence="2 3">
    <name type="scientific">Parachaetomium inaequale</name>
    <dbReference type="NCBI Taxonomy" id="2588326"/>
    <lineage>
        <taxon>Eukaryota</taxon>
        <taxon>Fungi</taxon>
        <taxon>Dikarya</taxon>
        <taxon>Ascomycota</taxon>
        <taxon>Pezizomycotina</taxon>
        <taxon>Sordariomycetes</taxon>
        <taxon>Sordariomycetidae</taxon>
        <taxon>Sordariales</taxon>
        <taxon>Chaetomiaceae</taxon>
        <taxon>Parachaetomium</taxon>
    </lineage>
</organism>
<feature type="region of interest" description="Disordered" evidence="1">
    <location>
        <begin position="185"/>
        <end position="305"/>
    </location>
</feature>
<reference evidence="3" key="1">
    <citation type="journal article" date="2023" name="Mol. Phylogenet. Evol.">
        <title>Genome-scale phylogeny and comparative genomics of the fungal order Sordariales.</title>
        <authorList>
            <person name="Hensen N."/>
            <person name="Bonometti L."/>
            <person name="Westerberg I."/>
            <person name="Brannstrom I.O."/>
            <person name="Guillou S."/>
            <person name="Cros-Aarteil S."/>
            <person name="Calhoun S."/>
            <person name="Haridas S."/>
            <person name="Kuo A."/>
            <person name="Mondo S."/>
            <person name="Pangilinan J."/>
            <person name="Riley R."/>
            <person name="LaButti K."/>
            <person name="Andreopoulos B."/>
            <person name="Lipzen A."/>
            <person name="Chen C."/>
            <person name="Yan M."/>
            <person name="Daum C."/>
            <person name="Ng V."/>
            <person name="Clum A."/>
            <person name="Steindorff A."/>
            <person name="Ohm R.A."/>
            <person name="Martin F."/>
            <person name="Silar P."/>
            <person name="Natvig D.O."/>
            <person name="Lalanne C."/>
            <person name="Gautier V."/>
            <person name="Ament-Velasquez S.L."/>
            <person name="Kruys A."/>
            <person name="Hutchinson M.I."/>
            <person name="Powell A.J."/>
            <person name="Barry K."/>
            <person name="Miller A.N."/>
            <person name="Grigoriev I.V."/>
            <person name="Debuchy R."/>
            <person name="Gladieux P."/>
            <person name="Hiltunen Thoren M."/>
            <person name="Johannesson H."/>
        </authorList>
    </citation>
    <scope>NUCLEOTIDE SEQUENCE [LARGE SCALE GENOMIC DNA]</scope>
    <source>
        <strain evidence="3">CBS 284.82</strain>
    </source>
</reference>
<keyword evidence="3" id="KW-1185">Reference proteome</keyword>
<proteinExistence type="predicted"/>
<evidence type="ECO:0000313" key="3">
    <source>
        <dbReference type="Proteomes" id="UP001303115"/>
    </source>
</evidence>
<protein>
    <submittedName>
        <fullName evidence="2">Uncharacterized protein</fullName>
    </submittedName>
</protein>
<comment type="caution">
    <text evidence="2">The sequence shown here is derived from an EMBL/GenBank/DDBJ whole genome shotgun (WGS) entry which is preliminary data.</text>
</comment>
<evidence type="ECO:0000256" key="1">
    <source>
        <dbReference type="SAM" id="MobiDB-lite"/>
    </source>
</evidence>
<dbReference type="AlphaFoldDB" id="A0AAN6STF0"/>
<feature type="compositionally biased region" description="Low complexity" evidence="1">
    <location>
        <begin position="250"/>
        <end position="292"/>
    </location>
</feature>
<dbReference type="EMBL" id="MU854340">
    <property type="protein sequence ID" value="KAK4042484.1"/>
    <property type="molecule type" value="Genomic_DNA"/>
</dbReference>
<feature type="compositionally biased region" description="Low complexity" evidence="1">
    <location>
        <begin position="185"/>
        <end position="209"/>
    </location>
</feature>
<name>A0AAN6STF0_9PEZI</name>
<evidence type="ECO:0000313" key="2">
    <source>
        <dbReference type="EMBL" id="KAK4042484.1"/>
    </source>
</evidence>
<accession>A0AAN6STF0</accession>
<sequence>MDRFGDGGSSTWTREIYLEYIPTWEELLGLGKQSYDWLLADPDGRRYSKTETGSRLVATLCYPLRDRDCSVFQCTIPRGPFKDLLAMHGHRKAPDWWEAATQSPSNRGTPRLQFHAEDGTFYLAAQAMNGLPSLFGATRIIVYGLKGGSSDVGQVRLCTDTTKKNPPCAEVANTLRIQHITIPARQQDSLEGQQQQLLQGRGSDAGGSSSRHHSTRPSHGSTADPRRPSSSRHGGSGGETSHSSSRHAGHSVSSLGHAMSSLSVSSSSRNASSRPSGSSSSRPSNTHVSSSSSRRRHESDDRHYY</sequence>